<dbReference type="Gene3D" id="2.170.130.10">
    <property type="entry name" value="TonB-dependent receptor, plug domain"/>
    <property type="match status" value="1"/>
</dbReference>
<keyword evidence="3" id="KW-1185">Reference proteome</keyword>
<dbReference type="EMBL" id="JACRUL010000018">
    <property type="protein sequence ID" value="MBC5844601.1"/>
    <property type="molecule type" value="Genomic_DNA"/>
</dbReference>
<organism evidence="2 3">
    <name type="scientific">Flavobacterium muglaense</name>
    <dbReference type="NCBI Taxonomy" id="2764716"/>
    <lineage>
        <taxon>Bacteria</taxon>
        <taxon>Pseudomonadati</taxon>
        <taxon>Bacteroidota</taxon>
        <taxon>Flavobacteriia</taxon>
        <taxon>Flavobacteriales</taxon>
        <taxon>Flavobacteriaceae</taxon>
        <taxon>Flavobacterium</taxon>
    </lineage>
</organism>
<keyword evidence="1" id="KW-0732">Signal</keyword>
<dbReference type="Proteomes" id="UP000641454">
    <property type="component" value="Unassembled WGS sequence"/>
</dbReference>
<reference evidence="2 3" key="1">
    <citation type="submission" date="2020-08" db="EMBL/GenBank/DDBJ databases">
        <title>Description of novel Flavobacterium F-392 isolate.</title>
        <authorList>
            <person name="Saticioglu I.B."/>
            <person name="Duman M."/>
            <person name="Altun S."/>
        </authorList>
    </citation>
    <scope>NUCLEOTIDE SEQUENCE [LARGE SCALE GENOMIC DNA]</scope>
    <source>
        <strain evidence="2 3">F-392</strain>
    </source>
</reference>
<comment type="caution">
    <text evidence="2">The sequence shown here is derived from an EMBL/GenBank/DDBJ whole genome shotgun (WGS) entry which is preliminary data.</text>
</comment>
<protein>
    <recommendedName>
        <fullName evidence="4">TonB-dependent receptor plug domain-containing protein</fullName>
    </recommendedName>
</protein>
<evidence type="ECO:0000313" key="2">
    <source>
        <dbReference type="EMBL" id="MBC5844601.1"/>
    </source>
</evidence>
<dbReference type="InterPro" id="IPR037066">
    <property type="entry name" value="Plug_dom_sf"/>
</dbReference>
<evidence type="ECO:0000256" key="1">
    <source>
        <dbReference type="SAM" id="SignalP"/>
    </source>
</evidence>
<dbReference type="RefSeq" id="WP_187018266.1">
    <property type="nucleotide sequence ID" value="NZ_JACRUK010000018.1"/>
</dbReference>
<gene>
    <name evidence="2" type="ORF">H8R25_09145</name>
</gene>
<accession>A0A923SFH7</accession>
<evidence type="ECO:0008006" key="4">
    <source>
        <dbReference type="Google" id="ProtNLM"/>
    </source>
</evidence>
<proteinExistence type="predicted"/>
<feature type="chain" id="PRO_5037365841" description="TonB-dependent receptor plug domain-containing protein" evidence="1">
    <location>
        <begin position="19"/>
        <end position="197"/>
    </location>
</feature>
<feature type="signal peptide" evidence="1">
    <location>
        <begin position="1"/>
        <end position="18"/>
    </location>
</feature>
<evidence type="ECO:0000313" key="3">
    <source>
        <dbReference type="Proteomes" id="UP000641454"/>
    </source>
</evidence>
<sequence>MKLKSLIILLFLSYLANAQSRYNLLDHGKNKFFLADSIVKLAQTGQITNQPIVVINGIPFRYQDLEKQKLHLSKPAIAKINAIDKQKAIAIYSNYGEAGVLIITTTGYKTILLDNNDDDQYYLTDKVNAAYDSGAIVNSPIIVIDGVPYSYDKKENTIRLPLKKETIQDINFVDKSTSSVLYGAKETSGAILITTTN</sequence>
<name>A0A923SFH7_9FLAO</name>
<dbReference type="AlphaFoldDB" id="A0A923SFH7"/>